<organism evidence="1 2">
    <name type="scientific">Paraburkholderia aspalathi</name>
    <dbReference type="NCBI Taxonomy" id="1324617"/>
    <lineage>
        <taxon>Bacteria</taxon>
        <taxon>Pseudomonadati</taxon>
        <taxon>Pseudomonadota</taxon>
        <taxon>Betaproteobacteria</taxon>
        <taxon>Burkholderiales</taxon>
        <taxon>Burkholderiaceae</taxon>
        <taxon>Paraburkholderia</taxon>
    </lineage>
</organism>
<dbReference type="Gene3D" id="3.40.50.2000">
    <property type="entry name" value="Glycogen Phosphorylase B"/>
    <property type="match status" value="2"/>
</dbReference>
<accession>A0ABN7N499</accession>
<name>A0ABN7N499_9BURK</name>
<dbReference type="Proteomes" id="UP000674425">
    <property type="component" value="Unassembled WGS sequence"/>
</dbReference>
<dbReference type="RefSeq" id="WP_200622108.1">
    <property type="nucleotide sequence ID" value="NZ_CAJNAU010000120.1"/>
</dbReference>
<evidence type="ECO:0000313" key="1">
    <source>
        <dbReference type="EMBL" id="CAE6850930.1"/>
    </source>
</evidence>
<sequence>MNILTLSTYSADEPLHGGQHRLHNIAQCYRDAGHTVQMVGVLGSDLYPGADGFLPYPGMAAFAPYISNAALMDDWAIGELFARDDVFLNKLSDLIEFCPDVIHVEQPWLFRFAQRYIDQRATKPIKIVYGSQNIEHQLKHKIVKTYLGVELAEAARRKVLQCELTAILGADAICCVSQNDLDWTQKHAHAQCVLAANGVKSRSVTELGIREANKISENKKFALYCASAHPPNITGFYDIFSQGLGCIAPNERIVIAGGAGESIRSDPRFAKTAGLGRACVVAGMVSEDCLQGLIETAHSIILPITQGGGTNLKTAEALWAGKHIVATTTAMRGFEQFKASRGVSVFDEPPRFLTALRESMSSPANVLTPEVKGDRECVLWKNTLQPLVSLISGL</sequence>
<protein>
    <submittedName>
        <fullName evidence="1">Uncharacterized protein</fullName>
    </submittedName>
</protein>
<evidence type="ECO:0000313" key="2">
    <source>
        <dbReference type="Proteomes" id="UP000674425"/>
    </source>
</evidence>
<gene>
    <name evidence="1" type="ORF">R69658_07151</name>
</gene>
<dbReference type="SUPFAM" id="SSF53756">
    <property type="entry name" value="UDP-Glycosyltransferase/glycogen phosphorylase"/>
    <property type="match status" value="1"/>
</dbReference>
<comment type="caution">
    <text evidence="1">The sequence shown here is derived from an EMBL/GenBank/DDBJ whole genome shotgun (WGS) entry which is preliminary data.</text>
</comment>
<dbReference type="EMBL" id="CAJNAU010000120">
    <property type="protein sequence ID" value="CAE6850930.1"/>
    <property type="molecule type" value="Genomic_DNA"/>
</dbReference>
<proteinExistence type="predicted"/>
<reference evidence="1 2" key="1">
    <citation type="submission" date="2021-02" db="EMBL/GenBank/DDBJ databases">
        <authorList>
            <person name="Vanwijnsberghe S."/>
        </authorList>
    </citation>
    <scope>NUCLEOTIDE SEQUENCE [LARGE SCALE GENOMIC DNA]</scope>
    <source>
        <strain evidence="1 2">R-69658</strain>
    </source>
</reference>
<keyword evidence="2" id="KW-1185">Reference proteome</keyword>